<gene>
    <name evidence="3" type="ORF">PFISCL1PPCAC_25620</name>
    <name evidence="2" type="ORF">PFISCL1PPCAC_3973</name>
</gene>
<name>A0AAV5UZH2_9BILA</name>
<evidence type="ECO:0000256" key="1">
    <source>
        <dbReference type="SAM" id="MobiDB-lite"/>
    </source>
</evidence>
<dbReference type="EMBL" id="BTSY01000006">
    <property type="protein sequence ID" value="GMT34323.1"/>
    <property type="molecule type" value="Genomic_DNA"/>
</dbReference>
<reference evidence="2" key="1">
    <citation type="submission" date="2023-10" db="EMBL/GenBank/DDBJ databases">
        <title>Genome assembly of Pristionchus species.</title>
        <authorList>
            <person name="Yoshida K."/>
            <person name="Sommer R.J."/>
        </authorList>
    </citation>
    <scope>NUCLEOTIDE SEQUENCE</scope>
    <source>
        <strain evidence="2">RS5133</strain>
    </source>
</reference>
<accession>A0AAV5UZH2</accession>
<keyword evidence="4" id="KW-1185">Reference proteome</keyword>
<proteinExistence type="predicted"/>
<evidence type="ECO:0000313" key="3">
    <source>
        <dbReference type="EMBL" id="GMT34323.1"/>
    </source>
</evidence>
<feature type="non-terminal residue" evidence="2">
    <location>
        <position position="94"/>
    </location>
</feature>
<dbReference type="EMBL" id="BTSY01000002">
    <property type="protein sequence ID" value="GMT12676.1"/>
    <property type="molecule type" value="Genomic_DNA"/>
</dbReference>
<feature type="compositionally biased region" description="Acidic residues" evidence="1">
    <location>
        <begin position="23"/>
        <end position="45"/>
    </location>
</feature>
<dbReference type="Proteomes" id="UP001432322">
    <property type="component" value="Unassembled WGS sequence"/>
</dbReference>
<evidence type="ECO:0000313" key="2">
    <source>
        <dbReference type="EMBL" id="GMT12676.1"/>
    </source>
</evidence>
<feature type="non-terminal residue" evidence="2">
    <location>
        <position position="1"/>
    </location>
</feature>
<feature type="compositionally biased region" description="Basic and acidic residues" evidence="1">
    <location>
        <begin position="10"/>
        <end position="22"/>
    </location>
</feature>
<protein>
    <submittedName>
        <fullName evidence="2">Uncharacterized protein</fullName>
    </submittedName>
</protein>
<comment type="caution">
    <text evidence="2">The sequence shown here is derived from an EMBL/GenBank/DDBJ whole genome shotgun (WGS) entry which is preliminary data.</text>
</comment>
<sequence>GSEVGSDSIGEEKEGEQLHADEEQFEEDLCSDSAEEGRQEEEEGTSDERNCHLDLDRGRGAREIDAEPDLGFLGWVLRDLGHRARHLPAILAEV</sequence>
<feature type="region of interest" description="Disordered" evidence="1">
    <location>
        <begin position="1"/>
        <end position="54"/>
    </location>
</feature>
<evidence type="ECO:0000313" key="4">
    <source>
        <dbReference type="Proteomes" id="UP001432322"/>
    </source>
</evidence>
<organism evidence="2 4">
    <name type="scientific">Pristionchus fissidentatus</name>
    <dbReference type="NCBI Taxonomy" id="1538716"/>
    <lineage>
        <taxon>Eukaryota</taxon>
        <taxon>Metazoa</taxon>
        <taxon>Ecdysozoa</taxon>
        <taxon>Nematoda</taxon>
        <taxon>Chromadorea</taxon>
        <taxon>Rhabditida</taxon>
        <taxon>Rhabditina</taxon>
        <taxon>Diplogasteromorpha</taxon>
        <taxon>Diplogasteroidea</taxon>
        <taxon>Neodiplogasteridae</taxon>
        <taxon>Pristionchus</taxon>
    </lineage>
</organism>
<dbReference type="AlphaFoldDB" id="A0AAV5UZH2"/>